<comment type="subcellular location">
    <subcellularLocation>
        <location evidence="1">Cytoplasm</location>
        <location evidence="1">Cytoskeleton</location>
        <location evidence="1">Spindle pole</location>
    </subcellularLocation>
</comment>
<evidence type="ECO:0000256" key="6">
    <source>
        <dbReference type="ARBA" id="ARBA00022776"/>
    </source>
</evidence>
<reference evidence="10 11" key="1">
    <citation type="journal article" date="2011" name="Proc. Natl. Acad. Sci. U.S.A.">
        <title>Evolutionary erosion of yeast sex chromosomes by mating-type switching accidents.</title>
        <authorList>
            <person name="Gordon J.L."/>
            <person name="Armisen D."/>
            <person name="Proux-Wera E."/>
            <person name="Oheigeartaigh S.S."/>
            <person name="Byrne K.P."/>
            <person name="Wolfe K.H."/>
        </authorList>
    </citation>
    <scope>NUCLEOTIDE SEQUENCE [LARGE SCALE GENOMIC DNA]</scope>
    <source>
        <strain evidence="11">ATCC 34711 / CBS 6284 / DSM 70876 / NBRC 10599 / NRRL Y-10934 / UCD 77-7</strain>
    </source>
</reference>
<sequence length="385" mass="44258">MAKEAINKNNVKEDKSNNEVKYNGTSVEVVTSDGQIPLNIMVQEGVKALSKILTDHLQNDTNISEKTMKLLYSGVNPVEEVNNKLKNTKKVSKIVHHNNSAASFNGQDIEFEINANSHDDPELHLDSDEAEIVFDYGSQLMANSPNEISERISQMLESVLPNGFQEGSHRRLHAVINGDELNITEESENQDHTSNEDSSARDPLDEKLRELEIENSRNFEMLSQRLAEGIDDIHLHEHNNSHLREHLRPHGHELSFNHSDGSNADRLKPQLEFLGEGIDAPHNYLHNHQLSKYKNSNCHNYEYSNCYPPSATNSKSRKPNFSVLMDDTQAPMCMFCEYYMVFGEPPKNMIKWYNLNYGQHHHHEREMHNNNNNNNNNNNRQKRNR</sequence>
<evidence type="ECO:0000313" key="10">
    <source>
        <dbReference type="EMBL" id="CCH58934.1"/>
    </source>
</evidence>
<dbReference type="InParanoid" id="I2GXT2"/>
<keyword evidence="6" id="KW-0498">Mitosis</keyword>
<feature type="compositionally biased region" description="Low complexity" evidence="9">
    <location>
        <begin position="369"/>
        <end position="379"/>
    </location>
</feature>
<feature type="compositionally biased region" description="Basic and acidic residues" evidence="9">
    <location>
        <begin position="189"/>
        <end position="204"/>
    </location>
</feature>
<accession>I2GXT2</accession>
<name>I2GXT2_HENB6</name>
<evidence type="ECO:0000256" key="3">
    <source>
        <dbReference type="ARBA" id="ARBA00018145"/>
    </source>
</evidence>
<dbReference type="EMBL" id="HE806317">
    <property type="protein sequence ID" value="CCH58934.1"/>
    <property type="molecule type" value="Genomic_DNA"/>
</dbReference>
<feature type="region of interest" description="Disordered" evidence="9">
    <location>
        <begin position="365"/>
        <end position="385"/>
    </location>
</feature>
<evidence type="ECO:0000256" key="1">
    <source>
        <dbReference type="ARBA" id="ARBA00004647"/>
    </source>
</evidence>
<dbReference type="GO" id="GO:0000922">
    <property type="term" value="C:spindle pole"/>
    <property type="evidence" value="ECO:0007669"/>
    <property type="project" value="UniProtKB-SubCell"/>
</dbReference>
<dbReference type="GO" id="GO:0007094">
    <property type="term" value="P:mitotic spindle assembly checkpoint signaling"/>
    <property type="evidence" value="ECO:0007669"/>
    <property type="project" value="InterPro"/>
</dbReference>
<keyword evidence="8" id="KW-0131">Cell cycle</keyword>
<dbReference type="OrthoDB" id="4057723at2759"/>
<dbReference type="KEGG" id="tbl:TBLA_0B00910"/>
<proteinExistence type="inferred from homology"/>
<keyword evidence="7" id="KW-0206">Cytoskeleton</keyword>
<dbReference type="HOGENOM" id="CLU_067888_0_0_1"/>
<keyword evidence="5" id="KW-0132">Cell division</keyword>
<dbReference type="Proteomes" id="UP000002866">
    <property type="component" value="Chromosome 2"/>
</dbReference>
<dbReference type="PRINTS" id="PR02099">
    <property type="entry name" value="PROTEINIBD2"/>
</dbReference>
<keyword evidence="11" id="KW-1185">Reference proteome</keyword>
<dbReference type="GeneID" id="14494040"/>
<evidence type="ECO:0000256" key="2">
    <source>
        <dbReference type="ARBA" id="ARBA00008285"/>
    </source>
</evidence>
<gene>
    <name evidence="10" type="primary">TBLA0B00910</name>
    <name evidence="10" type="ORF">TBLA_0B00910</name>
</gene>
<comment type="similarity">
    <text evidence="2">Belongs to the IBD2 family.</text>
</comment>
<dbReference type="OMA" id="PKNMIKW"/>
<dbReference type="InterPro" id="IPR026231">
    <property type="entry name" value="IBD2"/>
</dbReference>
<organism evidence="10 11">
    <name type="scientific">Henningerozyma blattae (strain ATCC 34711 / CBS 6284 / DSM 70876 / NBRC 10599 / NRRL Y-10934 / UCD 77-7)</name>
    <name type="common">Yeast</name>
    <name type="synonym">Tetrapisispora blattae</name>
    <dbReference type="NCBI Taxonomy" id="1071380"/>
    <lineage>
        <taxon>Eukaryota</taxon>
        <taxon>Fungi</taxon>
        <taxon>Dikarya</taxon>
        <taxon>Ascomycota</taxon>
        <taxon>Saccharomycotina</taxon>
        <taxon>Saccharomycetes</taxon>
        <taxon>Saccharomycetales</taxon>
        <taxon>Saccharomycetaceae</taxon>
        <taxon>Henningerozyma</taxon>
    </lineage>
</organism>
<evidence type="ECO:0000256" key="4">
    <source>
        <dbReference type="ARBA" id="ARBA00022490"/>
    </source>
</evidence>
<feature type="region of interest" description="Disordered" evidence="9">
    <location>
        <begin position="185"/>
        <end position="204"/>
    </location>
</feature>
<evidence type="ECO:0000313" key="11">
    <source>
        <dbReference type="Proteomes" id="UP000002866"/>
    </source>
</evidence>
<evidence type="ECO:0000256" key="9">
    <source>
        <dbReference type="SAM" id="MobiDB-lite"/>
    </source>
</evidence>
<evidence type="ECO:0000256" key="8">
    <source>
        <dbReference type="ARBA" id="ARBA00023306"/>
    </source>
</evidence>
<dbReference type="AlphaFoldDB" id="I2GXT2"/>
<protein>
    <recommendedName>
        <fullName evidence="3">Protein IBD2</fullName>
    </recommendedName>
</protein>
<dbReference type="RefSeq" id="XP_004178453.1">
    <property type="nucleotide sequence ID" value="XM_004178405.1"/>
</dbReference>
<keyword evidence="4" id="KW-0963">Cytoplasm</keyword>
<dbReference type="eggNOG" id="ENOG502RXXW">
    <property type="taxonomic scope" value="Eukaryota"/>
</dbReference>
<dbReference type="FunCoup" id="I2GXT2">
    <property type="interactions" value="31"/>
</dbReference>
<evidence type="ECO:0000256" key="7">
    <source>
        <dbReference type="ARBA" id="ARBA00023212"/>
    </source>
</evidence>
<dbReference type="GO" id="GO:0051301">
    <property type="term" value="P:cell division"/>
    <property type="evidence" value="ECO:0007669"/>
    <property type="project" value="UniProtKB-KW"/>
</dbReference>
<evidence type="ECO:0000256" key="5">
    <source>
        <dbReference type="ARBA" id="ARBA00022618"/>
    </source>
</evidence>